<proteinExistence type="predicted"/>
<feature type="region of interest" description="Disordered" evidence="1">
    <location>
        <begin position="35"/>
        <end position="75"/>
    </location>
</feature>
<organism evidence="2 3">
    <name type="scientific">Lophiotrema nucula</name>
    <dbReference type="NCBI Taxonomy" id="690887"/>
    <lineage>
        <taxon>Eukaryota</taxon>
        <taxon>Fungi</taxon>
        <taxon>Dikarya</taxon>
        <taxon>Ascomycota</taxon>
        <taxon>Pezizomycotina</taxon>
        <taxon>Dothideomycetes</taxon>
        <taxon>Pleosporomycetidae</taxon>
        <taxon>Pleosporales</taxon>
        <taxon>Lophiotremataceae</taxon>
        <taxon>Lophiotrema</taxon>
    </lineage>
</organism>
<protein>
    <recommendedName>
        <fullName evidence="4">TNFR-Cys domain-containing protein</fullName>
    </recommendedName>
</protein>
<evidence type="ECO:0000313" key="3">
    <source>
        <dbReference type="Proteomes" id="UP000799770"/>
    </source>
</evidence>
<dbReference type="EMBL" id="ML977331">
    <property type="protein sequence ID" value="KAF2112252.1"/>
    <property type="molecule type" value="Genomic_DNA"/>
</dbReference>
<name>A0A6A5YYM2_9PLEO</name>
<keyword evidence="3" id="KW-1185">Reference proteome</keyword>
<gene>
    <name evidence="2" type="ORF">BDV96DRAFT_580411</name>
</gene>
<dbReference type="OrthoDB" id="5420706at2759"/>
<accession>A0A6A5YYM2</accession>
<dbReference type="AlphaFoldDB" id="A0A6A5YYM2"/>
<reference evidence="2" key="1">
    <citation type="journal article" date="2020" name="Stud. Mycol.">
        <title>101 Dothideomycetes genomes: a test case for predicting lifestyles and emergence of pathogens.</title>
        <authorList>
            <person name="Haridas S."/>
            <person name="Albert R."/>
            <person name="Binder M."/>
            <person name="Bloem J."/>
            <person name="Labutti K."/>
            <person name="Salamov A."/>
            <person name="Andreopoulos B."/>
            <person name="Baker S."/>
            <person name="Barry K."/>
            <person name="Bills G."/>
            <person name="Bluhm B."/>
            <person name="Cannon C."/>
            <person name="Castanera R."/>
            <person name="Culley D."/>
            <person name="Daum C."/>
            <person name="Ezra D."/>
            <person name="Gonzalez J."/>
            <person name="Henrissat B."/>
            <person name="Kuo A."/>
            <person name="Liang C."/>
            <person name="Lipzen A."/>
            <person name="Lutzoni F."/>
            <person name="Magnuson J."/>
            <person name="Mondo S."/>
            <person name="Nolan M."/>
            <person name="Ohm R."/>
            <person name="Pangilinan J."/>
            <person name="Park H.-J."/>
            <person name="Ramirez L."/>
            <person name="Alfaro M."/>
            <person name="Sun H."/>
            <person name="Tritt A."/>
            <person name="Yoshinaga Y."/>
            <person name="Zwiers L.-H."/>
            <person name="Turgeon B."/>
            <person name="Goodwin S."/>
            <person name="Spatafora J."/>
            <person name="Crous P."/>
            <person name="Grigoriev I."/>
        </authorList>
    </citation>
    <scope>NUCLEOTIDE SEQUENCE</scope>
    <source>
        <strain evidence="2">CBS 627.86</strain>
    </source>
</reference>
<evidence type="ECO:0000256" key="1">
    <source>
        <dbReference type="SAM" id="MobiDB-lite"/>
    </source>
</evidence>
<evidence type="ECO:0000313" key="2">
    <source>
        <dbReference type="EMBL" id="KAF2112252.1"/>
    </source>
</evidence>
<sequence>MSSRNFSLPRLSQIAKHILPSKFTDTSNSIEIEIQSEKDDMGSCQSTTTTTEKSTGAQPPSYEEATGAHTDTGGNNSNCRDCKGCKNCSNCVKCTNCTNCSNCVGCEGSKNLSNCYDCVDCTNCSNCSGLKNRKNASNEHA</sequence>
<dbReference type="Proteomes" id="UP000799770">
    <property type="component" value="Unassembled WGS sequence"/>
</dbReference>
<evidence type="ECO:0008006" key="4">
    <source>
        <dbReference type="Google" id="ProtNLM"/>
    </source>
</evidence>